<dbReference type="Gene3D" id="1.10.30.10">
    <property type="entry name" value="High mobility group box domain"/>
    <property type="match status" value="1"/>
</dbReference>
<dbReference type="PROSITE" id="PS50118">
    <property type="entry name" value="HMG_BOX_2"/>
    <property type="match status" value="1"/>
</dbReference>
<evidence type="ECO:0000313" key="4">
    <source>
        <dbReference type="Proteomes" id="UP000265703"/>
    </source>
</evidence>
<dbReference type="Proteomes" id="UP000265703">
    <property type="component" value="Unassembled WGS sequence"/>
</dbReference>
<keyword evidence="4" id="KW-1185">Reference proteome</keyword>
<dbReference type="InterPro" id="IPR036910">
    <property type="entry name" value="HMG_box_dom_sf"/>
</dbReference>
<feature type="domain" description="HMG box" evidence="2">
    <location>
        <begin position="47"/>
        <end position="114"/>
    </location>
</feature>
<keyword evidence="1" id="KW-0238">DNA-binding</keyword>
<dbReference type="EMBL" id="QKYT01000329">
    <property type="protein sequence ID" value="RIA87050.1"/>
    <property type="molecule type" value="Genomic_DNA"/>
</dbReference>
<reference evidence="3 4" key="1">
    <citation type="submission" date="2018-06" db="EMBL/GenBank/DDBJ databases">
        <title>Comparative genomics reveals the genomic features of Rhizophagus irregularis, R. cerebriforme, R. diaphanum and Gigaspora rosea, and their symbiotic lifestyle signature.</title>
        <authorList>
            <person name="Morin E."/>
            <person name="San Clemente H."/>
            <person name="Chen E.C.H."/>
            <person name="De La Providencia I."/>
            <person name="Hainaut M."/>
            <person name="Kuo A."/>
            <person name="Kohler A."/>
            <person name="Murat C."/>
            <person name="Tang N."/>
            <person name="Roy S."/>
            <person name="Loubradou J."/>
            <person name="Henrissat B."/>
            <person name="Grigoriev I.V."/>
            <person name="Corradi N."/>
            <person name="Roux C."/>
            <person name="Martin F.M."/>
        </authorList>
    </citation>
    <scope>NUCLEOTIDE SEQUENCE [LARGE SCALE GENOMIC DNA]</scope>
    <source>
        <strain evidence="3 4">DAOM 227022</strain>
    </source>
</reference>
<dbReference type="AlphaFoldDB" id="A0A397SLH0"/>
<comment type="caution">
    <text evidence="3">The sequence shown here is derived from an EMBL/GenBank/DDBJ whole genome shotgun (WGS) entry which is preliminary data.</text>
</comment>
<gene>
    <name evidence="3" type="ORF">C1645_778162</name>
</gene>
<dbReference type="InterPro" id="IPR009071">
    <property type="entry name" value="HMG_box_dom"/>
</dbReference>
<evidence type="ECO:0000259" key="2">
    <source>
        <dbReference type="PROSITE" id="PS50118"/>
    </source>
</evidence>
<evidence type="ECO:0000313" key="3">
    <source>
        <dbReference type="EMBL" id="RIA87050.1"/>
    </source>
</evidence>
<evidence type="ECO:0000256" key="1">
    <source>
        <dbReference type="PROSITE-ProRule" id="PRU00267"/>
    </source>
</evidence>
<dbReference type="GO" id="GO:0003677">
    <property type="term" value="F:DNA binding"/>
    <property type="evidence" value="ECO:0007669"/>
    <property type="project" value="UniProtKB-UniRule"/>
</dbReference>
<accession>A0A397SLH0</accession>
<dbReference type="OrthoDB" id="2376111at2759"/>
<sequence length="177" mass="20537">MTTHNFSTDDLAKSLLVKLDRRNIFPPSLDNPEKFITSFNNLTVLRPRRPPNAFLLCRKNVQEEAKRKGNCNMRVISKVSGVLWKDASPDEKRVYEKLANRVHEIHYNKINKNTKSSTKSSTLLQDKEITTSNPYSIRVPFPTYSSFSFDQESDLLFLNNDNDNNGNDYNNYYSSNY</sequence>
<feature type="DNA-binding region" description="HMG box" evidence="1">
    <location>
        <begin position="47"/>
        <end position="114"/>
    </location>
</feature>
<dbReference type="GO" id="GO:0005634">
    <property type="term" value="C:nucleus"/>
    <property type="evidence" value="ECO:0007669"/>
    <property type="project" value="UniProtKB-UniRule"/>
</dbReference>
<proteinExistence type="predicted"/>
<protein>
    <recommendedName>
        <fullName evidence="2">HMG box domain-containing protein</fullName>
    </recommendedName>
</protein>
<dbReference type="SUPFAM" id="SSF47095">
    <property type="entry name" value="HMG-box"/>
    <property type="match status" value="1"/>
</dbReference>
<organism evidence="3 4">
    <name type="scientific">Glomus cerebriforme</name>
    <dbReference type="NCBI Taxonomy" id="658196"/>
    <lineage>
        <taxon>Eukaryota</taxon>
        <taxon>Fungi</taxon>
        <taxon>Fungi incertae sedis</taxon>
        <taxon>Mucoromycota</taxon>
        <taxon>Glomeromycotina</taxon>
        <taxon>Glomeromycetes</taxon>
        <taxon>Glomerales</taxon>
        <taxon>Glomeraceae</taxon>
        <taxon>Glomus</taxon>
    </lineage>
</organism>
<name>A0A397SLH0_9GLOM</name>
<keyword evidence="1" id="KW-0539">Nucleus</keyword>
<dbReference type="Pfam" id="PF00505">
    <property type="entry name" value="HMG_box"/>
    <property type="match status" value="1"/>
</dbReference>